<dbReference type="PANTHER" id="PTHR11601">
    <property type="entry name" value="CYSTEINE DESULFURYLASE FAMILY MEMBER"/>
    <property type="match status" value="1"/>
</dbReference>
<evidence type="ECO:0000256" key="2">
    <source>
        <dbReference type="ARBA" id="ARBA00006490"/>
    </source>
</evidence>
<dbReference type="InterPro" id="IPR015424">
    <property type="entry name" value="PyrdxlP-dep_Trfase"/>
</dbReference>
<feature type="domain" description="Aminotransferase class V" evidence="9">
    <location>
        <begin position="2"/>
        <end position="365"/>
    </location>
</feature>
<dbReference type="Gene3D" id="3.40.640.10">
    <property type="entry name" value="Type I PLP-dependent aspartate aminotransferase-like (Major domain)"/>
    <property type="match status" value="1"/>
</dbReference>
<dbReference type="InterPro" id="IPR000192">
    <property type="entry name" value="Aminotrans_V_dom"/>
</dbReference>
<dbReference type="GO" id="GO:0046872">
    <property type="term" value="F:metal ion binding"/>
    <property type="evidence" value="ECO:0007669"/>
    <property type="project" value="UniProtKB-KW"/>
</dbReference>
<dbReference type="PANTHER" id="PTHR11601:SF34">
    <property type="entry name" value="CYSTEINE DESULFURASE"/>
    <property type="match status" value="1"/>
</dbReference>
<dbReference type="Proteomes" id="UP000325286">
    <property type="component" value="Chromosome"/>
</dbReference>
<sequence length="387" mass="40878">MIYLDNNATTQMDPAVAETMQQVWLSGPMNPSSQHASGRAARARLDQAAAEIGELLGADVQQPGGPQLIFTSGGTEANNLAIDGLADHDAALIVSEIEHPSVLEVARRWQAAGREVHWIPVDRQGVADLRVLEQQLREPHAKPPLVCLMTANNETGVLQPVAAAAELCRRFDALLHVDATQSVGKCPTDFAALNAASMVFAAHKFHGPVGIGGLLLAPGVQLTAQWQGGAQQLGMRPGTEAVPLAVGAAVALRIACQSMATTTPAIAGLRDLLETQLTERLDGLVIHGRDAPRLPGTSCIGFPDVDRQSMLISLDMAGLACSSGSACASGSSEPSYVLQAMQVPAATIDGSLRFGLSKFSTEPEIFRAIELISLAYNRLRPHEDVEK</sequence>
<dbReference type="SUPFAM" id="SSF53383">
    <property type="entry name" value="PLP-dependent transferases"/>
    <property type="match status" value="1"/>
</dbReference>
<dbReference type="EC" id="2.8.1.7" evidence="10"/>
<dbReference type="InterPro" id="IPR015422">
    <property type="entry name" value="PyrdxlP-dep_Trfase_small"/>
</dbReference>
<evidence type="ECO:0000259" key="9">
    <source>
        <dbReference type="Pfam" id="PF00266"/>
    </source>
</evidence>
<dbReference type="KEGG" id="rul:UC8_59190"/>
<reference evidence="10 11" key="1">
    <citation type="submission" date="2019-08" db="EMBL/GenBank/DDBJ databases">
        <title>Deep-cultivation of Planctomycetes and their phenomic and genomic characterization uncovers novel biology.</title>
        <authorList>
            <person name="Wiegand S."/>
            <person name="Jogler M."/>
            <person name="Boedeker C."/>
            <person name="Pinto D."/>
            <person name="Vollmers J."/>
            <person name="Rivas-Marin E."/>
            <person name="Kohn T."/>
            <person name="Peeters S.H."/>
            <person name="Heuer A."/>
            <person name="Rast P."/>
            <person name="Oberbeckmann S."/>
            <person name="Bunk B."/>
            <person name="Jeske O."/>
            <person name="Meyerdierks A."/>
            <person name="Storesund J.E."/>
            <person name="Kallscheuer N."/>
            <person name="Luecker S."/>
            <person name="Lage O.M."/>
            <person name="Pohl T."/>
            <person name="Merkel B.J."/>
            <person name="Hornburger P."/>
            <person name="Mueller R.-W."/>
            <person name="Bruemmer F."/>
            <person name="Labrenz M."/>
            <person name="Spormann A.M."/>
            <person name="Op den Camp H."/>
            <person name="Overmann J."/>
            <person name="Amann R."/>
            <person name="Jetten M.S.M."/>
            <person name="Mascher T."/>
            <person name="Medema M.H."/>
            <person name="Devos D.P."/>
            <person name="Kaster A.-K."/>
            <person name="Ovreas L."/>
            <person name="Rohde M."/>
            <person name="Galperin M.Y."/>
            <person name="Jogler C."/>
        </authorList>
    </citation>
    <scope>NUCLEOTIDE SEQUENCE [LARGE SCALE GENOMIC DNA]</scope>
    <source>
        <strain evidence="10 11">UC8</strain>
    </source>
</reference>
<dbReference type="GO" id="GO:0051536">
    <property type="term" value="F:iron-sulfur cluster binding"/>
    <property type="evidence" value="ECO:0007669"/>
    <property type="project" value="UniProtKB-KW"/>
</dbReference>
<accession>A0A5B9R0F3</accession>
<keyword evidence="5" id="KW-0663">Pyridoxal phosphate</keyword>
<keyword evidence="6" id="KW-0408">Iron</keyword>
<organism evidence="10 11">
    <name type="scientific">Roseimaritima ulvae</name>
    <dbReference type="NCBI Taxonomy" id="980254"/>
    <lineage>
        <taxon>Bacteria</taxon>
        <taxon>Pseudomonadati</taxon>
        <taxon>Planctomycetota</taxon>
        <taxon>Planctomycetia</taxon>
        <taxon>Pirellulales</taxon>
        <taxon>Pirellulaceae</taxon>
        <taxon>Roseimaritima</taxon>
    </lineage>
</organism>
<evidence type="ECO:0000313" key="10">
    <source>
        <dbReference type="EMBL" id="QEG43862.1"/>
    </source>
</evidence>
<dbReference type="InterPro" id="IPR015421">
    <property type="entry name" value="PyrdxlP-dep_Trfase_major"/>
</dbReference>
<dbReference type="OrthoDB" id="9808002at2"/>
<keyword evidence="7" id="KW-0411">Iron-sulfur</keyword>
<name>A0A5B9R0F3_9BACT</name>
<evidence type="ECO:0000256" key="3">
    <source>
        <dbReference type="ARBA" id="ARBA00022679"/>
    </source>
</evidence>
<evidence type="ECO:0000256" key="6">
    <source>
        <dbReference type="ARBA" id="ARBA00023004"/>
    </source>
</evidence>
<dbReference type="AlphaFoldDB" id="A0A5B9R0F3"/>
<dbReference type="PIRSF" id="PIRSF005572">
    <property type="entry name" value="NifS"/>
    <property type="match status" value="1"/>
</dbReference>
<gene>
    <name evidence="10" type="primary">iscS_4</name>
    <name evidence="10" type="ORF">UC8_59190</name>
</gene>
<dbReference type="EMBL" id="CP042914">
    <property type="protein sequence ID" value="QEG43862.1"/>
    <property type="molecule type" value="Genomic_DNA"/>
</dbReference>
<evidence type="ECO:0000256" key="8">
    <source>
        <dbReference type="ARBA" id="ARBA00050776"/>
    </source>
</evidence>
<dbReference type="Gene3D" id="1.10.260.50">
    <property type="match status" value="1"/>
</dbReference>
<keyword evidence="3 10" id="KW-0808">Transferase</keyword>
<comment type="cofactor">
    <cofactor evidence="1">
        <name>pyridoxal 5'-phosphate</name>
        <dbReference type="ChEBI" id="CHEBI:597326"/>
    </cofactor>
</comment>
<keyword evidence="11" id="KW-1185">Reference proteome</keyword>
<proteinExistence type="inferred from homology"/>
<evidence type="ECO:0000313" key="11">
    <source>
        <dbReference type="Proteomes" id="UP000325286"/>
    </source>
</evidence>
<protein>
    <submittedName>
        <fullName evidence="10">Cysteine desulfurase</fullName>
        <ecNumber evidence="10">2.8.1.7</ecNumber>
    </submittedName>
</protein>
<dbReference type="Gene3D" id="3.90.1150.10">
    <property type="entry name" value="Aspartate Aminotransferase, domain 1"/>
    <property type="match status" value="1"/>
</dbReference>
<comment type="similarity">
    <text evidence="2">Belongs to the class-V pyridoxal-phosphate-dependent aminotransferase family. NifS/IscS subfamily.</text>
</comment>
<evidence type="ECO:0000256" key="4">
    <source>
        <dbReference type="ARBA" id="ARBA00022723"/>
    </source>
</evidence>
<keyword evidence="4" id="KW-0479">Metal-binding</keyword>
<dbReference type="Pfam" id="PF00266">
    <property type="entry name" value="Aminotran_5"/>
    <property type="match status" value="1"/>
</dbReference>
<comment type="catalytic activity">
    <reaction evidence="8">
        <text>(sulfur carrier)-H + L-cysteine = (sulfur carrier)-SH + L-alanine</text>
        <dbReference type="Rhea" id="RHEA:43892"/>
        <dbReference type="Rhea" id="RHEA-COMP:14737"/>
        <dbReference type="Rhea" id="RHEA-COMP:14739"/>
        <dbReference type="ChEBI" id="CHEBI:29917"/>
        <dbReference type="ChEBI" id="CHEBI:35235"/>
        <dbReference type="ChEBI" id="CHEBI:57972"/>
        <dbReference type="ChEBI" id="CHEBI:64428"/>
        <dbReference type="EC" id="2.8.1.7"/>
    </reaction>
</comment>
<evidence type="ECO:0000256" key="1">
    <source>
        <dbReference type="ARBA" id="ARBA00001933"/>
    </source>
</evidence>
<dbReference type="InterPro" id="IPR016454">
    <property type="entry name" value="Cysteine_dSase"/>
</dbReference>
<evidence type="ECO:0000256" key="7">
    <source>
        <dbReference type="ARBA" id="ARBA00023014"/>
    </source>
</evidence>
<dbReference type="RefSeq" id="WP_068135950.1">
    <property type="nucleotide sequence ID" value="NZ_CP042914.1"/>
</dbReference>
<dbReference type="GO" id="GO:0031071">
    <property type="term" value="F:cysteine desulfurase activity"/>
    <property type="evidence" value="ECO:0007669"/>
    <property type="project" value="UniProtKB-EC"/>
</dbReference>
<evidence type="ECO:0000256" key="5">
    <source>
        <dbReference type="ARBA" id="ARBA00022898"/>
    </source>
</evidence>